<comment type="similarity">
    <text evidence="5">Belongs to the ligand-gated ion channel (TC 1.A.9) family.</text>
</comment>
<accession>A0AA89C511</accession>
<dbReference type="PROSITE" id="PS00236">
    <property type="entry name" value="NEUROTR_ION_CHANNEL"/>
    <property type="match status" value="1"/>
</dbReference>
<dbReference type="InterPro" id="IPR036734">
    <property type="entry name" value="Neur_chan_lig-bd_sf"/>
</dbReference>
<keyword evidence="4 5" id="KW-0472">Membrane</keyword>
<dbReference type="Gene3D" id="1.20.58.390">
    <property type="entry name" value="Neurotransmitter-gated ion-channel transmembrane domain"/>
    <property type="match status" value="1"/>
</dbReference>
<dbReference type="SUPFAM" id="SSF90112">
    <property type="entry name" value="Neurotransmitter-gated ion-channel transmembrane pore"/>
    <property type="match status" value="1"/>
</dbReference>
<gene>
    <name evidence="8" type="ORF">FSP39_003378</name>
</gene>
<name>A0AA89C511_PINIB</name>
<dbReference type="CDD" id="cd18989">
    <property type="entry name" value="LGIC_ECD_cation"/>
    <property type="match status" value="1"/>
</dbReference>
<dbReference type="PRINTS" id="PR00252">
    <property type="entry name" value="NRIONCHANNEL"/>
</dbReference>
<keyword evidence="2 5" id="KW-0812">Transmembrane</keyword>
<comment type="subcellular location">
    <subcellularLocation>
        <location evidence="1">Membrane</location>
        <topology evidence="1">Multi-pass membrane protein</topology>
    </subcellularLocation>
</comment>
<dbReference type="CDD" id="cd19051">
    <property type="entry name" value="LGIC_TM_cation"/>
    <property type="match status" value="1"/>
</dbReference>
<keyword evidence="5" id="KW-0406">Ion transport</keyword>
<evidence type="ECO:0000313" key="8">
    <source>
        <dbReference type="EMBL" id="KAK3101414.1"/>
    </source>
</evidence>
<feature type="transmembrane region" description="Helical" evidence="5">
    <location>
        <begin position="374"/>
        <end position="396"/>
    </location>
</feature>
<reference evidence="8" key="1">
    <citation type="submission" date="2019-08" db="EMBL/GenBank/DDBJ databases">
        <title>The improved chromosome-level genome for the pearl oyster Pinctada fucata martensii using PacBio sequencing and Hi-C.</title>
        <authorList>
            <person name="Zheng Z."/>
        </authorList>
    </citation>
    <scope>NUCLEOTIDE SEQUENCE</scope>
    <source>
        <strain evidence="8">ZZ-2019</strain>
        <tissue evidence="8">Adductor muscle</tissue>
    </source>
</reference>
<evidence type="ECO:0000256" key="4">
    <source>
        <dbReference type="ARBA" id="ARBA00023136"/>
    </source>
</evidence>
<dbReference type="Proteomes" id="UP001186944">
    <property type="component" value="Unassembled WGS sequence"/>
</dbReference>
<protein>
    <submittedName>
        <fullName evidence="8">Uncharacterized protein</fullName>
    </submittedName>
</protein>
<feature type="transmembrane region" description="Helical" evidence="5">
    <location>
        <begin position="212"/>
        <end position="236"/>
    </location>
</feature>
<sequence length="399" mass="45805">MVKSGNFTDLEKLYNDKMTGYNKNVRPIVDTATPFTIKCNFQLIAIKELDEVNGELSVVGFFEVYWADHRMTWNPVDYNHTYTLDVPENEIWAPEIILANPYDKLTSLRKGFLTTMYYSNGVAVWYPGDVISISCPLDVTYYPFDTQMCTLQMVCWGYSTSQVSLITTKDRVKQDFYNKHGTWELMDTISANVTNGLPMVHFTMKIRRRSDFFTVNIIMPVMFIAVLNIFVFLLPVESGERISYSITVLLALAVFLTLVGENLPKTSRPMSILSYFLLSDLILSAVICFFTIYGLNVYFRDDNEYPVPVWLQSVVSNCRCQRRKSSIYDKVSKATKCKKDQTEKSASKISDIAWVLQEPPKVTWKMVARWLDSVMMICSIVTLVALKVIFFILTMISSP</sequence>
<dbReference type="InterPro" id="IPR006202">
    <property type="entry name" value="Neur_chan_lig-bd"/>
</dbReference>
<comment type="caution">
    <text evidence="8">The sequence shown here is derived from an EMBL/GenBank/DDBJ whole genome shotgun (WGS) entry which is preliminary data.</text>
</comment>
<feature type="domain" description="Neurotransmitter-gated ion-channel transmembrane" evidence="7">
    <location>
        <begin position="217"/>
        <end position="319"/>
    </location>
</feature>
<dbReference type="EMBL" id="VSWD01000005">
    <property type="protein sequence ID" value="KAK3101414.1"/>
    <property type="molecule type" value="Genomic_DNA"/>
</dbReference>
<dbReference type="InterPro" id="IPR036719">
    <property type="entry name" value="Neuro-gated_channel_TM_sf"/>
</dbReference>
<keyword evidence="3 5" id="KW-1133">Transmembrane helix</keyword>
<proteinExistence type="inferred from homology"/>
<dbReference type="PANTHER" id="PTHR18945">
    <property type="entry name" value="NEUROTRANSMITTER GATED ION CHANNEL"/>
    <property type="match status" value="1"/>
</dbReference>
<dbReference type="InterPro" id="IPR018000">
    <property type="entry name" value="Neurotransmitter_ion_chnl_CS"/>
</dbReference>
<feature type="transmembrane region" description="Helical" evidence="5">
    <location>
        <begin position="242"/>
        <end position="260"/>
    </location>
</feature>
<feature type="transmembrane region" description="Helical" evidence="5">
    <location>
        <begin position="272"/>
        <end position="295"/>
    </location>
</feature>
<dbReference type="Gene3D" id="2.70.170.10">
    <property type="entry name" value="Neurotransmitter-gated ion-channel ligand-binding domain"/>
    <property type="match status" value="1"/>
</dbReference>
<dbReference type="InterPro" id="IPR006029">
    <property type="entry name" value="Neurotrans-gated_channel_TM"/>
</dbReference>
<dbReference type="Pfam" id="PF02932">
    <property type="entry name" value="Neur_chan_memb"/>
    <property type="match status" value="1"/>
</dbReference>
<feature type="domain" description="Neurotransmitter-gated ion-channel ligand-binding" evidence="6">
    <location>
        <begin position="11"/>
        <end position="209"/>
    </location>
</feature>
<evidence type="ECO:0000259" key="7">
    <source>
        <dbReference type="Pfam" id="PF02932"/>
    </source>
</evidence>
<evidence type="ECO:0000259" key="6">
    <source>
        <dbReference type="Pfam" id="PF02931"/>
    </source>
</evidence>
<keyword evidence="5" id="KW-0407">Ion channel</keyword>
<keyword evidence="5" id="KW-0813">Transport</keyword>
<dbReference type="GO" id="GO:0004888">
    <property type="term" value="F:transmembrane signaling receptor activity"/>
    <property type="evidence" value="ECO:0007669"/>
    <property type="project" value="InterPro"/>
</dbReference>
<dbReference type="AlphaFoldDB" id="A0AA89C511"/>
<evidence type="ECO:0000256" key="5">
    <source>
        <dbReference type="RuleBase" id="RU000687"/>
    </source>
</evidence>
<dbReference type="InterPro" id="IPR038050">
    <property type="entry name" value="Neuro_actylchol_rec"/>
</dbReference>
<keyword evidence="9" id="KW-1185">Reference proteome</keyword>
<organism evidence="8 9">
    <name type="scientific">Pinctada imbricata</name>
    <name type="common">Atlantic pearl-oyster</name>
    <name type="synonym">Pinctada martensii</name>
    <dbReference type="NCBI Taxonomy" id="66713"/>
    <lineage>
        <taxon>Eukaryota</taxon>
        <taxon>Metazoa</taxon>
        <taxon>Spiralia</taxon>
        <taxon>Lophotrochozoa</taxon>
        <taxon>Mollusca</taxon>
        <taxon>Bivalvia</taxon>
        <taxon>Autobranchia</taxon>
        <taxon>Pteriomorphia</taxon>
        <taxon>Pterioida</taxon>
        <taxon>Pterioidea</taxon>
        <taxon>Pteriidae</taxon>
        <taxon>Pinctada</taxon>
    </lineage>
</organism>
<evidence type="ECO:0000256" key="1">
    <source>
        <dbReference type="ARBA" id="ARBA00004141"/>
    </source>
</evidence>
<evidence type="ECO:0000256" key="2">
    <source>
        <dbReference type="ARBA" id="ARBA00022692"/>
    </source>
</evidence>
<dbReference type="FunFam" id="2.70.170.10:FF:000028">
    <property type="entry name" value="AcetylCholine Receptor"/>
    <property type="match status" value="1"/>
</dbReference>
<evidence type="ECO:0000313" key="9">
    <source>
        <dbReference type="Proteomes" id="UP001186944"/>
    </source>
</evidence>
<dbReference type="SUPFAM" id="SSF63712">
    <property type="entry name" value="Nicotinic receptor ligand binding domain-like"/>
    <property type="match status" value="1"/>
</dbReference>
<dbReference type="GO" id="GO:0016020">
    <property type="term" value="C:membrane"/>
    <property type="evidence" value="ECO:0007669"/>
    <property type="project" value="UniProtKB-SubCell"/>
</dbReference>
<dbReference type="Pfam" id="PF02931">
    <property type="entry name" value="Neur_chan_LBD"/>
    <property type="match status" value="1"/>
</dbReference>
<evidence type="ECO:0000256" key="3">
    <source>
        <dbReference type="ARBA" id="ARBA00022989"/>
    </source>
</evidence>
<dbReference type="GO" id="GO:0005230">
    <property type="term" value="F:extracellular ligand-gated monoatomic ion channel activity"/>
    <property type="evidence" value="ECO:0007669"/>
    <property type="project" value="InterPro"/>
</dbReference>
<dbReference type="InterPro" id="IPR006201">
    <property type="entry name" value="Neur_channel"/>
</dbReference>